<keyword evidence="3" id="KW-0411">Iron-sulfur</keyword>
<dbReference type="InterPro" id="IPR002586">
    <property type="entry name" value="CobQ/CobB/MinD/ParA_Nub-bd_dom"/>
</dbReference>
<dbReference type="Pfam" id="PF01656">
    <property type="entry name" value="CbiA"/>
    <property type="match status" value="1"/>
</dbReference>
<dbReference type="PANTHER" id="PTHR43063">
    <property type="entry name" value="4FE-4S CLUSTER CONTAINING PARA FAMILY ATPASE PROTEIN"/>
    <property type="match status" value="1"/>
</dbReference>
<dbReference type="Proteomes" id="UP000503840">
    <property type="component" value="Unassembled WGS sequence"/>
</dbReference>
<evidence type="ECO:0000259" key="4">
    <source>
        <dbReference type="PROSITE" id="PS51379"/>
    </source>
</evidence>
<dbReference type="InterPro" id="IPR017900">
    <property type="entry name" value="4Fe4S_Fe_S_CS"/>
</dbReference>
<dbReference type="InterPro" id="IPR017896">
    <property type="entry name" value="4Fe4S_Fe-S-bd"/>
</dbReference>
<dbReference type="PROSITE" id="PS51379">
    <property type="entry name" value="4FE4S_FER_2"/>
    <property type="match status" value="2"/>
</dbReference>
<accession>A0A7J0BH44</accession>
<dbReference type="GO" id="GO:0051536">
    <property type="term" value="F:iron-sulfur cluster binding"/>
    <property type="evidence" value="ECO:0007669"/>
    <property type="project" value="UniProtKB-KW"/>
</dbReference>
<dbReference type="GO" id="GO:0046872">
    <property type="term" value="F:metal ion binding"/>
    <property type="evidence" value="ECO:0007669"/>
    <property type="project" value="UniProtKB-KW"/>
</dbReference>
<dbReference type="PANTHER" id="PTHR43063:SF1">
    <property type="entry name" value="4FE-4S CLUSTER CONTAINING PARA FAMILY ATPASE PROTEIN"/>
    <property type="match status" value="1"/>
</dbReference>
<dbReference type="Gene3D" id="3.40.50.300">
    <property type="entry name" value="P-loop containing nucleotide triphosphate hydrolases"/>
    <property type="match status" value="1"/>
</dbReference>
<proteinExistence type="predicted"/>
<dbReference type="RefSeq" id="WP_174404763.1">
    <property type="nucleotide sequence ID" value="NZ_BLVO01000013.1"/>
</dbReference>
<gene>
    <name evidence="5" type="ORF">DSM101010T_14380</name>
</gene>
<dbReference type="AlphaFoldDB" id="A0A7J0BH44"/>
<reference evidence="5 6" key="1">
    <citation type="submission" date="2020-05" db="EMBL/GenBank/DDBJ databases">
        <title>Draft genome sequence of Desulfovibrio sp. strain HN2T.</title>
        <authorList>
            <person name="Ueno A."/>
            <person name="Tamazawa S."/>
            <person name="Tamamura S."/>
            <person name="Murakami T."/>
            <person name="Kiyama T."/>
            <person name="Inomata H."/>
            <person name="Amano Y."/>
            <person name="Miyakawa K."/>
            <person name="Tamaki H."/>
            <person name="Naganuma T."/>
            <person name="Kaneko K."/>
        </authorList>
    </citation>
    <scope>NUCLEOTIDE SEQUENCE [LARGE SCALE GENOMIC DNA]</scope>
    <source>
        <strain evidence="5 6">HN2</strain>
    </source>
</reference>
<evidence type="ECO:0000256" key="2">
    <source>
        <dbReference type="ARBA" id="ARBA00023004"/>
    </source>
</evidence>
<feature type="domain" description="4Fe-4S ferredoxin-type" evidence="4">
    <location>
        <begin position="91"/>
        <end position="120"/>
    </location>
</feature>
<keyword evidence="2" id="KW-0408">Iron</keyword>
<dbReference type="PROSITE" id="PS00198">
    <property type="entry name" value="4FE4S_FER_1"/>
    <property type="match status" value="1"/>
</dbReference>
<dbReference type="Gene3D" id="3.30.70.20">
    <property type="match status" value="1"/>
</dbReference>
<dbReference type="SUPFAM" id="SSF52540">
    <property type="entry name" value="P-loop containing nucleoside triphosphate hydrolases"/>
    <property type="match status" value="1"/>
</dbReference>
<comment type="caution">
    <text evidence="5">The sequence shown here is derived from an EMBL/GenBank/DDBJ whole genome shotgun (WGS) entry which is preliminary data.</text>
</comment>
<name>A0A7J0BH44_9BACT</name>
<evidence type="ECO:0000256" key="3">
    <source>
        <dbReference type="ARBA" id="ARBA00023014"/>
    </source>
</evidence>
<sequence>MHIAIASGKGGTGKTTLSVNLAARLNRTGLRVTLADCDVEEPNSHIFLSPEWTREEEAHAPVPRINQERCVGESCRICVRECRFKALAWMGEVMEFPELCHGCGLCMEACPAGAITEGSRVMGVLSHGTTGSADNPLHLVSGKLRIGEAMSPPLIRALLEEMQTAPYADGIVLRDCPPGTSCPVITSLEGADYTVLVTEPTPFGMHDLRLAVETLRLLGQPFGVVVNRDGMSAGMDNTALDDWLRDEDISVLARFPYSQAAASACAAGSLLIDALPETTGIYDALWQAIQGNMPRQQAGGAGNA</sequence>
<feature type="domain" description="4Fe-4S ferredoxin-type" evidence="4">
    <location>
        <begin position="61"/>
        <end position="89"/>
    </location>
</feature>
<evidence type="ECO:0000313" key="5">
    <source>
        <dbReference type="EMBL" id="GFM33073.1"/>
    </source>
</evidence>
<keyword evidence="1" id="KW-0479">Metal-binding</keyword>
<evidence type="ECO:0000313" key="6">
    <source>
        <dbReference type="Proteomes" id="UP000503840"/>
    </source>
</evidence>
<dbReference type="InterPro" id="IPR027417">
    <property type="entry name" value="P-loop_NTPase"/>
</dbReference>
<protein>
    <submittedName>
        <fullName evidence="5">(4Fe-4S)-binding protein</fullName>
    </submittedName>
</protein>
<dbReference type="EMBL" id="BLVO01000013">
    <property type="protein sequence ID" value="GFM33073.1"/>
    <property type="molecule type" value="Genomic_DNA"/>
</dbReference>
<evidence type="ECO:0000256" key="1">
    <source>
        <dbReference type="ARBA" id="ARBA00022723"/>
    </source>
</evidence>
<dbReference type="Pfam" id="PF00037">
    <property type="entry name" value="Fer4"/>
    <property type="match status" value="1"/>
</dbReference>
<organism evidence="5 6">
    <name type="scientific">Desulfovibrio subterraneus</name>
    <dbReference type="NCBI Taxonomy" id="2718620"/>
    <lineage>
        <taxon>Bacteria</taxon>
        <taxon>Pseudomonadati</taxon>
        <taxon>Thermodesulfobacteriota</taxon>
        <taxon>Desulfovibrionia</taxon>
        <taxon>Desulfovibrionales</taxon>
        <taxon>Desulfovibrionaceae</taxon>
        <taxon>Desulfovibrio</taxon>
    </lineage>
</organism>
<dbReference type="SUPFAM" id="SSF54862">
    <property type="entry name" value="4Fe-4S ferredoxins"/>
    <property type="match status" value="1"/>
</dbReference>
<keyword evidence="6" id="KW-1185">Reference proteome</keyword>